<evidence type="ECO:0000256" key="4">
    <source>
        <dbReference type="ARBA" id="ARBA00022703"/>
    </source>
</evidence>
<dbReference type="Gene3D" id="1.10.437.10">
    <property type="entry name" value="Blc2-like"/>
    <property type="match status" value="1"/>
</dbReference>
<dbReference type="PRINTS" id="PR01862">
    <property type="entry name" value="BCL2FAMILY"/>
</dbReference>
<evidence type="ECO:0000256" key="6">
    <source>
        <dbReference type="ARBA" id="ARBA00023136"/>
    </source>
</evidence>
<dbReference type="Pfam" id="PF00452">
    <property type="entry name" value="Bcl-2"/>
    <property type="match status" value="1"/>
</dbReference>
<dbReference type="PANTHER" id="PTHR11256">
    <property type="entry name" value="BCL-2 RELATED"/>
    <property type="match status" value="1"/>
</dbReference>
<dbReference type="InterPro" id="IPR002475">
    <property type="entry name" value="Bcl2-like"/>
</dbReference>
<evidence type="ECO:0000313" key="8">
    <source>
        <dbReference type="EMBL" id="KAK2162295.1"/>
    </source>
</evidence>
<evidence type="ECO:0000256" key="3">
    <source>
        <dbReference type="ARBA" id="ARBA00022692"/>
    </source>
</evidence>
<dbReference type="PANTHER" id="PTHR11256:SF47">
    <property type="entry name" value="BCL-2-LIKE PROTEIN 10"/>
    <property type="match status" value="1"/>
</dbReference>
<dbReference type="Proteomes" id="UP001209878">
    <property type="component" value="Unassembled WGS sequence"/>
</dbReference>
<dbReference type="PROSITE" id="PS50209">
    <property type="entry name" value="CARD"/>
    <property type="match status" value="1"/>
</dbReference>
<dbReference type="InterPro" id="IPR011029">
    <property type="entry name" value="DEATH-like_dom_sf"/>
</dbReference>
<comment type="caution">
    <text evidence="8">The sequence shown here is derived from an EMBL/GenBank/DDBJ whole genome shotgun (WGS) entry which is preliminary data.</text>
</comment>
<dbReference type="InterPro" id="IPR001315">
    <property type="entry name" value="CARD"/>
</dbReference>
<keyword evidence="4" id="KW-0053">Apoptosis</keyword>
<evidence type="ECO:0000256" key="5">
    <source>
        <dbReference type="ARBA" id="ARBA00022989"/>
    </source>
</evidence>
<evidence type="ECO:0000259" key="7">
    <source>
        <dbReference type="PROSITE" id="PS50209"/>
    </source>
</evidence>
<dbReference type="GO" id="GO:0042981">
    <property type="term" value="P:regulation of apoptotic process"/>
    <property type="evidence" value="ECO:0007669"/>
    <property type="project" value="InterPro"/>
</dbReference>
<dbReference type="GO" id="GO:0001836">
    <property type="term" value="P:release of cytochrome c from mitochondria"/>
    <property type="evidence" value="ECO:0007669"/>
    <property type="project" value="TreeGrafter"/>
</dbReference>
<dbReference type="SMART" id="SM00337">
    <property type="entry name" value="BCL"/>
    <property type="match status" value="1"/>
</dbReference>
<dbReference type="GO" id="GO:0012505">
    <property type="term" value="C:endomembrane system"/>
    <property type="evidence" value="ECO:0007669"/>
    <property type="project" value="UniProtKB-SubCell"/>
</dbReference>
<evidence type="ECO:0000313" key="9">
    <source>
        <dbReference type="Proteomes" id="UP001209878"/>
    </source>
</evidence>
<proteinExistence type="inferred from homology"/>
<dbReference type="SUPFAM" id="SSF56854">
    <property type="entry name" value="Bcl-2 inhibitors of programmed cell death"/>
    <property type="match status" value="1"/>
</dbReference>
<evidence type="ECO:0000256" key="2">
    <source>
        <dbReference type="ARBA" id="ARBA00009458"/>
    </source>
</evidence>
<keyword evidence="3" id="KW-0812">Transmembrane</keyword>
<accession>A0AAD9N9X5</accession>
<dbReference type="GO" id="GO:0005741">
    <property type="term" value="C:mitochondrial outer membrane"/>
    <property type="evidence" value="ECO:0007669"/>
    <property type="project" value="TreeGrafter"/>
</dbReference>
<dbReference type="GO" id="GO:0008630">
    <property type="term" value="P:intrinsic apoptotic signaling pathway in response to DNA damage"/>
    <property type="evidence" value="ECO:0007669"/>
    <property type="project" value="TreeGrafter"/>
</dbReference>
<keyword evidence="5" id="KW-1133">Transmembrane helix</keyword>
<sequence>MDEDAKMKKDDTIRIRANFKFLVENLRVVDIQDYLFERNVLDEDDMEELSTVIQQQRKAARKFLLMLPQKGPNSFKIFCDSLRVAKCNFIVEKLMATDISSAVDDDVPDFSMTGTTKLEELKRQLWVQTELLMRYKKDIEELREKTKGTADEKSAMNSRFDQLENTMAEKGLTEDDVIEFLREYMKTPKVEVQRSPCVDMADTSDKINIDDFRKEKALRRRSAADIGTLTDAISRALGTDIVQYMIATQSNKVPPVATSKYAKTMRRAVHELSKKYDDIFKKFIQDLSIDELNGFQTLANVADELFREGPVNWGRIVALYAFGGYVARYSVSPNDGDVINMIGEFLGFYVSKKLGDWIRENAGWDAFLEQFSEPTGDGPNLWHGLLFTAMGLATLASVIATK</sequence>
<dbReference type="GO" id="GO:0051400">
    <property type="term" value="F:BH domain binding"/>
    <property type="evidence" value="ECO:0007669"/>
    <property type="project" value="TreeGrafter"/>
</dbReference>
<dbReference type="EMBL" id="JAODUO010001530">
    <property type="protein sequence ID" value="KAK2162295.1"/>
    <property type="molecule type" value="Genomic_DNA"/>
</dbReference>
<dbReference type="CDD" id="cd01671">
    <property type="entry name" value="CARD"/>
    <property type="match status" value="1"/>
</dbReference>
<evidence type="ECO:0000256" key="1">
    <source>
        <dbReference type="ARBA" id="ARBA00004308"/>
    </source>
</evidence>
<keyword evidence="6" id="KW-0472">Membrane</keyword>
<dbReference type="SMART" id="SM00114">
    <property type="entry name" value="CARD"/>
    <property type="match status" value="1"/>
</dbReference>
<name>A0AAD9N9X5_RIDPI</name>
<reference evidence="8" key="1">
    <citation type="journal article" date="2023" name="Mol. Biol. Evol.">
        <title>Third-Generation Sequencing Reveals the Adaptive Role of the Epigenome in Three Deep-Sea Polychaetes.</title>
        <authorList>
            <person name="Perez M."/>
            <person name="Aroh O."/>
            <person name="Sun Y."/>
            <person name="Lan Y."/>
            <person name="Juniper S.K."/>
            <person name="Young C.R."/>
            <person name="Angers B."/>
            <person name="Qian P.Y."/>
        </authorList>
    </citation>
    <scope>NUCLEOTIDE SEQUENCE</scope>
    <source>
        <strain evidence="8">R07B-5</strain>
    </source>
</reference>
<comment type="subcellular location">
    <subcellularLocation>
        <location evidence="1">Endomembrane system</location>
    </subcellularLocation>
</comment>
<organism evidence="8 9">
    <name type="scientific">Ridgeia piscesae</name>
    <name type="common">Tubeworm</name>
    <dbReference type="NCBI Taxonomy" id="27915"/>
    <lineage>
        <taxon>Eukaryota</taxon>
        <taxon>Metazoa</taxon>
        <taxon>Spiralia</taxon>
        <taxon>Lophotrochozoa</taxon>
        <taxon>Annelida</taxon>
        <taxon>Polychaeta</taxon>
        <taxon>Sedentaria</taxon>
        <taxon>Canalipalpata</taxon>
        <taxon>Sabellida</taxon>
        <taxon>Siboglinidae</taxon>
        <taxon>Ridgeia</taxon>
    </lineage>
</organism>
<dbReference type="Pfam" id="PF00619">
    <property type="entry name" value="CARD"/>
    <property type="match status" value="1"/>
</dbReference>
<feature type="domain" description="CARD" evidence="7">
    <location>
        <begin position="7"/>
        <end position="83"/>
    </location>
</feature>
<dbReference type="InterPro" id="IPR036834">
    <property type="entry name" value="Bcl-2-like_sf"/>
</dbReference>
<dbReference type="Gene3D" id="1.10.533.10">
    <property type="entry name" value="Death Domain, Fas"/>
    <property type="match status" value="1"/>
</dbReference>
<dbReference type="GO" id="GO:0097192">
    <property type="term" value="P:extrinsic apoptotic signaling pathway in absence of ligand"/>
    <property type="evidence" value="ECO:0007669"/>
    <property type="project" value="TreeGrafter"/>
</dbReference>
<dbReference type="InterPro" id="IPR026298">
    <property type="entry name" value="Bcl-2_fam"/>
</dbReference>
<dbReference type="CDD" id="cd06845">
    <property type="entry name" value="Bcl-2_like"/>
    <property type="match status" value="1"/>
</dbReference>
<dbReference type="PROSITE" id="PS50062">
    <property type="entry name" value="BCL2_FAMILY"/>
    <property type="match status" value="1"/>
</dbReference>
<dbReference type="AlphaFoldDB" id="A0AAD9N9X5"/>
<keyword evidence="9" id="KW-1185">Reference proteome</keyword>
<dbReference type="SUPFAM" id="SSF47986">
    <property type="entry name" value="DEATH domain"/>
    <property type="match status" value="1"/>
</dbReference>
<protein>
    <recommendedName>
        <fullName evidence="7">CARD domain-containing protein</fullName>
    </recommendedName>
</protein>
<comment type="similarity">
    <text evidence="2">Belongs to the Bcl-2 family.</text>
</comment>
<gene>
    <name evidence="8" type="ORF">NP493_1528g00051</name>
</gene>
<dbReference type="InterPro" id="IPR046371">
    <property type="entry name" value="Bcl-2_BH1-3"/>
</dbReference>